<reference evidence="1" key="1">
    <citation type="journal article" date="2023" name="Mol. Biol. Evol.">
        <title>Third-Generation Sequencing Reveals the Adaptive Role of the Epigenome in Three Deep-Sea Polychaetes.</title>
        <authorList>
            <person name="Perez M."/>
            <person name="Aroh O."/>
            <person name="Sun Y."/>
            <person name="Lan Y."/>
            <person name="Juniper S.K."/>
            <person name="Young C.R."/>
            <person name="Angers B."/>
            <person name="Qian P.Y."/>
        </authorList>
    </citation>
    <scope>NUCLEOTIDE SEQUENCE</scope>
    <source>
        <strain evidence="1">P08H-3</strain>
    </source>
</reference>
<dbReference type="GO" id="GO:0005761">
    <property type="term" value="C:mitochondrial ribosome"/>
    <property type="evidence" value="ECO:0007669"/>
    <property type="project" value="InterPro"/>
</dbReference>
<protein>
    <submittedName>
        <fullName evidence="1">Uncharacterized protein</fullName>
    </submittedName>
</protein>
<sequence length="86" mass="10492">KNKLVPRITVGMKKKAVNQLIMEEKNMCVLSRPYLTEAEEYRHMVDSGRYQERIERLQHERNLARMFKSRSMEDYFSHLNKCKNWE</sequence>
<keyword evidence="2" id="KW-1185">Reference proteome</keyword>
<organism evidence="1 2">
    <name type="scientific">Paralvinella palmiformis</name>
    <dbReference type="NCBI Taxonomy" id="53620"/>
    <lineage>
        <taxon>Eukaryota</taxon>
        <taxon>Metazoa</taxon>
        <taxon>Spiralia</taxon>
        <taxon>Lophotrochozoa</taxon>
        <taxon>Annelida</taxon>
        <taxon>Polychaeta</taxon>
        <taxon>Sedentaria</taxon>
        <taxon>Canalipalpata</taxon>
        <taxon>Terebellida</taxon>
        <taxon>Terebelliformia</taxon>
        <taxon>Alvinellidae</taxon>
        <taxon>Paralvinella</taxon>
    </lineage>
</organism>
<dbReference type="Pfam" id="PF14978">
    <property type="entry name" value="MRP-63"/>
    <property type="match status" value="1"/>
</dbReference>
<dbReference type="GO" id="GO:0003735">
    <property type="term" value="F:structural constituent of ribosome"/>
    <property type="evidence" value="ECO:0007669"/>
    <property type="project" value="TreeGrafter"/>
</dbReference>
<dbReference type="Proteomes" id="UP001208570">
    <property type="component" value="Unassembled WGS sequence"/>
</dbReference>
<comment type="caution">
    <text evidence="1">The sequence shown here is derived from an EMBL/GenBank/DDBJ whole genome shotgun (WGS) entry which is preliminary data.</text>
</comment>
<dbReference type="GO" id="GO:0032543">
    <property type="term" value="P:mitochondrial translation"/>
    <property type="evidence" value="ECO:0007669"/>
    <property type="project" value="TreeGrafter"/>
</dbReference>
<name>A0AAD9JF15_9ANNE</name>
<gene>
    <name evidence="1" type="ORF">LSH36_343g01002</name>
</gene>
<evidence type="ECO:0000313" key="2">
    <source>
        <dbReference type="Proteomes" id="UP001208570"/>
    </source>
</evidence>
<proteinExistence type="predicted"/>
<dbReference type="PANTHER" id="PTHR14520">
    <property type="entry name" value="MITOCHONDRIAL RIBOSOMAL PROTEIN 63"/>
    <property type="match status" value="1"/>
</dbReference>
<feature type="non-terminal residue" evidence="1">
    <location>
        <position position="1"/>
    </location>
</feature>
<dbReference type="AlphaFoldDB" id="A0AAD9JF15"/>
<dbReference type="EMBL" id="JAODUP010000343">
    <property type="protein sequence ID" value="KAK2151984.1"/>
    <property type="molecule type" value="Genomic_DNA"/>
</dbReference>
<dbReference type="InterPro" id="IPR016576">
    <property type="entry name" value="Ribosomal_mL63"/>
</dbReference>
<evidence type="ECO:0000313" key="1">
    <source>
        <dbReference type="EMBL" id="KAK2151984.1"/>
    </source>
</evidence>
<dbReference type="PANTHER" id="PTHR14520:SF4">
    <property type="entry name" value="LARGE RIBOSOMAL SUBUNIT PROTEIN ML63"/>
    <property type="match status" value="1"/>
</dbReference>
<accession>A0AAD9JF15</accession>